<accession>A0A917WSD3</accession>
<dbReference type="Proteomes" id="UP000608890">
    <property type="component" value="Unassembled WGS sequence"/>
</dbReference>
<comment type="caution">
    <text evidence="1">The sequence shown here is derived from an EMBL/GenBank/DDBJ whole genome shotgun (WGS) entry which is preliminary data.</text>
</comment>
<reference evidence="1" key="1">
    <citation type="journal article" date="2014" name="Int. J. Syst. Evol. Microbiol.">
        <title>Complete genome sequence of Corynebacterium casei LMG S-19264T (=DSM 44701T), isolated from a smear-ripened cheese.</title>
        <authorList>
            <consortium name="US DOE Joint Genome Institute (JGI-PGF)"/>
            <person name="Walter F."/>
            <person name="Albersmeier A."/>
            <person name="Kalinowski J."/>
            <person name="Ruckert C."/>
        </authorList>
    </citation>
    <scope>NUCLEOTIDE SEQUENCE</scope>
    <source>
        <strain evidence="1">CGMCC 4.7312</strain>
    </source>
</reference>
<protein>
    <submittedName>
        <fullName evidence="1">Uncharacterized protein</fullName>
    </submittedName>
</protein>
<keyword evidence="2" id="KW-1185">Reference proteome</keyword>
<dbReference type="AlphaFoldDB" id="A0A917WSD3"/>
<dbReference type="EMBL" id="BMNB01000003">
    <property type="protein sequence ID" value="GGM27420.1"/>
    <property type="molecule type" value="Genomic_DNA"/>
</dbReference>
<evidence type="ECO:0000313" key="2">
    <source>
        <dbReference type="Proteomes" id="UP000608890"/>
    </source>
</evidence>
<sequence length="79" mass="7881">MGRLNAHAVAAAHSVVCGTWTPMSGDGCVGCGAANADAYLTSGCAGCSVAGEAFCWACVDRAAISADELTVFPGRERKG</sequence>
<proteinExistence type="predicted"/>
<reference evidence="1" key="2">
    <citation type="submission" date="2020-09" db="EMBL/GenBank/DDBJ databases">
        <authorList>
            <person name="Sun Q."/>
            <person name="Zhou Y."/>
        </authorList>
    </citation>
    <scope>NUCLEOTIDE SEQUENCE</scope>
    <source>
        <strain evidence="1">CGMCC 4.7312</strain>
    </source>
</reference>
<evidence type="ECO:0000313" key="1">
    <source>
        <dbReference type="EMBL" id="GGM27420.1"/>
    </source>
</evidence>
<organism evidence="1 2">
    <name type="scientific">Micromonospora sonchi</name>
    <dbReference type="NCBI Taxonomy" id="1763543"/>
    <lineage>
        <taxon>Bacteria</taxon>
        <taxon>Bacillati</taxon>
        <taxon>Actinomycetota</taxon>
        <taxon>Actinomycetes</taxon>
        <taxon>Micromonosporales</taxon>
        <taxon>Micromonosporaceae</taxon>
        <taxon>Micromonospora</taxon>
    </lineage>
</organism>
<gene>
    <name evidence="1" type="ORF">GCM10011608_10220</name>
</gene>
<name>A0A917WSD3_9ACTN</name>